<dbReference type="AlphaFoldDB" id="A0A922D0M0"/>
<evidence type="ECO:0000313" key="2">
    <source>
        <dbReference type="Proteomes" id="UP000791440"/>
    </source>
</evidence>
<proteinExistence type="predicted"/>
<organism evidence="1 2">
    <name type="scientific">Manduca sexta</name>
    <name type="common">Tobacco hawkmoth</name>
    <name type="synonym">Tobacco hornworm</name>
    <dbReference type="NCBI Taxonomy" id="7130"/>
    <lineage>
        <taxon>Eukaryota</taxon>
        <taxon>Metazoa</taxon>
        <taxon>Ecdysozoa</taxon>
        <taxon>Arthropoda</taxon>
        <taxon>Hexapoda</taxon>
        <taxon>Insecta</taxon>
        <taxon>Pterygota</taxon>
        <taxon>Neoptera</taxon>
        <taxon>Endopterygota</taxon>
        <taxon>Lepidoptera</taxon>
        <taxon>Glossata</taxon>
        <taxon>Ditrysia</taxon>
        <taxon>Bombycoidea</taxon>
        <taxon>Sphingidae</taxon>
        <taxon>Sphinginae</taxon>
        <taxon>Sphingini</taxon>
        <taxon>Manduca</taxon>
    </lineage>
</organism>
<sequence length="495" mass="57323">MPCGKRPLIKTWDKPRNIRVITPSRYEQDEPSVKQHWKNVLKSLELAYKDDKFWESQSEEVRQLVGPVIFHRLSKIFELPPEATHYEPKADITSLVPSENFYRARSIGQLRSRPAFSASDFEPSFYEKGDEFGEEAQEEQSEQWSLSSIAHSAELKKSSRMKSIQMVRSKSLTISKLFSKSKSFSKFFSKTLMKSYSSRMKSIRSELTSTDESTRSGDDLEVHLSSKFKQPPYQKRTKNPHYEMLYCNKSESDMIKWNSKYKQKAFDVSAVDEFSKKAEITTKKIAKDFYDWWVGLGNVEFKSEIKQPEDIEELFQVWFDEHASRGLVLHPKLIPCVLQTIADYVGKPELACPKVLKRQVAYDIHAETSPAHEKAFNTCLPQKMKHIPPRNNTALMWRGVQIPEDLRSMSCVWEDIQHLTSTKAFHKWLQQRPHLPMPPCLKKLDEPGDRKQLFVVPSDYVGRDKSGSPSAQELALPVSQFSIELKEVLSKLMNQ</sequence>
<dbReference type="OrthoDB" id="7423282at2759"/>
<dbReference type="Proteomes" id="UP000791440">
    <property type="component" value="Unassembled WGS sequence"/>
</dbReference>
<keyword evidence="2" id="KW-1185">Reference proteome</keyword>
<evidence type="ECO:0000313" key="1">
    <source>
        <dbReference type="EMBL" id="KAG6465067.1"/>
    </source>
</evidence>
<protein>
    <submittedName>
        <fullName evidence="1">Uncharacterized protein</fullName>
    </submittedName>
</protein>
<comment type="caution">
    <text evidence="1">The sequence shown here is derived from an EMBL/GenBank/DDBJ whole genome shotgun (WGS) entry which is preliminary data.</text>
</comment>
<gene>
    <name evidence="1" type="ORF">O3G_MSEX014918</name>
</gene>
<reference evidence="1" key="2">
    <citation type="submission" date="2020-12" db="EMBL/GenBank/DDBJ databases">
        <authorList>
            <person name="Kanost M."/>
        </authorList>
    </citation>
    <scope>NUCLEOTIDE SEQUENCE</scope>
</reference>
<name>A0A922D0M0_MANSE</name>
<accession>A0A922D0M0</accession>
<reference evidence="1" key="1">
    <citation type="journal article" date="2016" name="Insect Biochem. Mol. Biol.">
        <title>Multifaceted biological insights from a draft genome sequence of the tobacco hornworm moth, Manduca sexta.</title>
        <authorList>
            <person name="Kanost M.R."/>
            <person name="Arrese E.L."/>
            <person name="Cao X."/>
            <person name="Chen Y.R."/>
            <person name="Chellapilla S."/>
            <person name="Goldsmith M.R."/>
            <person name="Grosse-Wilde E."/>
            <person name="Heckel D.G."/>
            <person name="Herndon N."/>
            <person name="Jiang H."/>
            <person name="Papanicolaou A."/>
            <person name="Qu J."/>
            <person name="Soulages J.L."/>
            <person name="Vogel H."/>
            <person name="Walters J."/>
            <person name="Waterhouse R.M."/>
            <person name="Ahn S.J."/>
            <person name="Almeida F.C."/>
            <person name="An C."/>
            <person name="Aqrawi P."/>
            <person name="Bretschneider A."/>
            <person name="Bryant W.B."/>
            <person name="Bucks S."/>
            <person name="Chao H."/>
            <person name="Chevignon G."/>
            <person name="Christen J.M."/>
            <person name="Clarke D.F."/>
            <person name="Dittmer N.T."/>
            <person name="Ferguson L.C.F."/>
            <person name="Garavelou S."/>
            <person name="Gordon K.H.J."/>
            <person name="Gunaratna R.T."/>
            <person name="Han Y."/>
            <person name="Hauser F."/>
            <person name="He Y."/>
            <person name="Heidel-Fischer H."/>
            <person name="Hirsh A."/>
            <person name="Hu Y."/>
            <person name="Jiang H."/>
            <person name="Kalra D."/>
            <person name="Klinner C."/>
            <person name="Konig C."/>
            <person name="Kovar C."/>
            <person name="Kroll A.R."/>
            <person name="Kuwar S.S."/>
            <person name="Lee S.L."/>
            <person name="Lehman R."/>
            <person name="Li K."/>
            <person name="Li Z."/>
            <person name="Liang H."/>
            <person name="Lovelace S."/>
            <person name="Lu Z."/>
            <person name="Mansfield J.H."/>
            <person name="McCulloch K.J."/>
            <person name="Mathew T."/>
            <person name="Morton B."/>
            <person name="Muzny D.M."/>
            <person name="Neunemann D."/>
            <person name="Ongeri F."/>
            <person name="Pauchet Y."/>
            <person name="Pu L.L."/>
            <person name="Pyrousis I."/>
            <person name="Rao X.J."/>
            <person name="Redding A."/>
            <person name="Roesel C."/>
            <person name="Sanchez-Gracia A."/>
            <person name="Schaack S."/>
            <person name="Shukla A."/>
            <person name="Tetreau G."/>
            <person name="Wang Y."/>
            <person name="Xiong G.H."/>
            <person name="Traut W."/>
            <person name="Walsh T.K."/>
            <person name="Worley K.C."/>
            <person name="Wu D."/>
            <person name="Wu W."/>
            <person name="Wu Y.Q."/>
            <person name="Zhang X."/>
            <person name="Zou Z."/>
            <person name="Zucker H."/>
            <person name="Briscoe A.D."/>
            <person name="Burmester T."/>
            <person name="Clem R.J."/>
            <person name="Feyereisen R."/>
            <person name="Grimmelikhuijzen C.J.P."/>
            <person name="Hamodrakas S.J."/>
            <person name="Hansson B.S."/>
            <person name="Huguet E."/>
            <person name="Jermiin L.S."/>
            <person name="Lan Q."/>
            <person name="Lehman H.K."/>
            <person name="Lorenzen M."/>
            <person name="Merzendorfer H."/>
            <person name="Michalopoulos I."/>
            <person name="Morton D.B."/>
            <person name="Muthukrishnan S."/>
            <person name="Oakeshott J.G."/>
            <person name="Palmer W."/>
            <person name="Park Y."/>
            <person name="Passarelli A.L."/>
            <person name="Rozas J."/>
            <person name="Schwartz L.M."/>
            <person name="Smith W."/>
            <person name="Southgate A."/>
            <person name="Vilcinskas A."/>
            <person name="Vogt R."/>
            <person name="Wang P."/>
            <person name="Werren J."/>
            <person name="Yu X.Q."/>
            <person name="Zhou J.J."/>
            <person name="Brown S.J."/>
            <person name="Scherer S.E."/>
            <person name="Richards S."/>
            <person name="Blissard G.W."/>
        </authorList>
    </citation>
    <scope>NUCLEOTIDE SEQUENCE</scope>
</reference>
<dbReference type="EMBL" id="JH669351">
    <property type="protein sequence ID" value="KAG6465067.1"/>
    <property type="molecule type" value="Genomic_DNA"/>
</dbReference>